<dbReference type="PANTHER" id="PTHR33870:SF4">
    <property type="entry name" value="CARDIOMYOPATHY-ASSOCIATED PROTEIN"/>
    <property type="match status" value="1"/>
</dbReference>
<accession>A0A0K9P0S8</accession>
<feature type="region of interest" description="Disordered" evidence="1">
    <location>
        <begin position="206"/>
        <end position="259"/>
    </location>
</feature>
<feature type="compositionally biased region" description="Basic and acidic residues" evidence="1">
    <location>
        <begin position="634"/>
        <end position="645"/>
    </location>
</feature>
<proteinExistence type="predicted"/>
<protein>
    <submittedName>
        <fullName evidence="3">Uncharacterized protein</fullName>
    </submittedName>
</protein>
<dbReference type="OrthoDB" id="770993at2759"/>
<feature type="compositionally biased region" description="Basic and acidic residues" evidence="1">
    <location>
        <begin position="606"/>
        <end position="627"/>
    </location>
</feature>
<feature type="compositionally biased region" description="Basic and acidic residues" evidence="1">
    <location>
        <begin position="831"/>
        <end position="842"/>
    </location>
</feature>
<organism evidence="3 4">
    <name type="scientific">Zostera marina</name>
    <name type="common">Eelgrass</name>
    <dbReference type="NCBI Taxonomy" id="29655"/>
    <lineage>
        <taxon>Eukaryota</taxon>
        <taxon>Viridiplantae</taxon>
        <taxon>Streptophyta</taxon>
        <taxon>Embryophyta</taxon>
        <taxon>Tracheophyta</taxon>
        <taxon>Spermatophyta</taxon>
        <taxon>Magnoliopsida</taxon>
        <taxon>Liliopsida</taxon>
        <taxon>Zosteraceae</taxon>
        <taxon>Zostera</taxon>
    </lineage>
</organism>
<evidence type="ECO:0000256" key="1">
    <source>
        <dbReference type="SAM" id="MobiDB-lite"/>
    </source>
</evidence>
<keyword evidence="2" id="KW-0472">Membrane</keyword>
<dbReference type="STRING" id="29655.A0A0K9P0S8"/>
<keyword evidence="2" id="KW-0812">Transmembrane</keyword>
<keyword evidence="2" id="KW-1133">Transmembrane helix</keyword>
<feature type="region of interest" description="Disordered" evidence="1">
    <location>
        <begin position="541"/>
        <end position="654"/>
    </location>
</feature>
<feature type="compositionally biased region" description="Low complexity" evidence="1">
    <location>
        <begin position="543"/>
        <end position="565"/>
    </location>
</feature>
<dbReference type="AlphaFoldDB" id="A0A0K9P0S8"/>
<sequence>MKIKYKDAAVVVEKGVVVSIKTGYRAILTHPFLAVFIFFSYLLYCFLPGVFGFLANSSPVILCTTILLGTLLSYGNPNIPEIDEEVEEESSTQDHSVRNRGVFVEKEKEQEGDSFGKTEDNDVAVIQAEGDREKKVDDGSLGCLDSSSLHVLLPKKAVAVSGSDGEESCSPDASMADILPLLDELDPFFNSEICRPVRVSIYDSDDTCGTYSEDDEESEVDSSSEGEEEEEEGASETQHMLKGDGDGGGRAVPDATAWNADDMRNFKDLKSSELERNQRLENLIAKRKARKNVTGSGNFIDLDQSTLDRYSNLQISNLSKGGGGGGGSRSNPFDDPEENNDLQPIPSSAPSVFSKRNNPFEFHQPFMPGRNIPSTDDTYGELQSHALDENSYAQFQAELAGKDRSKLSIISESESEYNIPYSSLPPIETSNIDATLREPLLLSDGENSERNIMIQSMADDENVTTEAHSMAEFHVIPDHYLTCDVPKIAEPSLDESGVELPNDLSTDDVFKISSSDSKYQSLLSELDAVGDFGVHQTDQIYQQHSDSSQTVSDSESSDSGSGSHSDSTEIETPSRKEESKNTDSDSESESDSGSKSSSIDGTHQTSEVHSELHDAGDTHFVLVHDRELIDDETEKSTEEKEHTDDMDVDDELPFSLPEDMDVALKRLFRQNTMKKKKKGMLEDDPESEKQQEDLHWELRQLFRHNTLKKKSKLDETEKQQQEEDFLSALKLLFQEKDNCQTGSDDDDEDDTTVQDMHMALKRLFRQFSIAPERCNEFKDDKDFEQCEKKIEMNDVEMPTIPSNLVQAKANSSSDVSQFEQISEGSQVASVSDEHKQTDKLIESPDMIQENAYSENESEIIPEEASQIPSIHPQDSN</sequence>
<dbReference type="PANTHER" id="PTHR33870">
    <property type="entry name" value="CARDIOMYOPATHY-ASSOCIATED PROTEIN"/>
    <property type="match status" value="1"/>
</dbReference>
<dbReference type="Proteomes" id="UP000036987">
    <property type="component" value="Unassembled WGS sequence"/>
</dbReference>
<name>A0A0K9P0S8_ZOSMR</name>
<feature type="compositionally biased region" description="Polar residues" evidence="1">
    <location>
        <begin position="866"/>
        <end position="876"/>
    </location>
</feature>
<dbReference type="EMBL" id="LFYR01001330">
    <property type="protein sequence ID" value="KMZ62641.1"/>
    <property type="molecule type" value="Genomic_DNA"/>
</dbReference>
<feature type="compositionally biased region" description="Basic and acidic residues" evidence="1">
    <location>
        <begin position="572"/>
        <end position="583"/>
    </location>
</feature>
<feature type="transmembrane region" description="Helical" evidence="2">
    <location>
        <begin position="32"/>
        <end position="55"/>
    </location>
</feature>
<gene>
    <name evidence="3" type="ORF">ZOSMA_44G00410</name>
</gene>
<comment type="caution">
    <text evidence="3">The sequence shown here is derived from an EMBL/GenBank/DDBJ whole genome shotgun (WGS) entry which is preliminary data.</text>
</comment>
<feature type="compositionally biased region" description="Polar residues" evidence="1">
    <location>
        <begin position="341"/>
        <end position="357"/>
    </location>
</feature>
<feature type="region of interest" description="Disordered" evidence="1">
    <location>
        <begin position="315"/>
        <end position="358"/>
    </location>
</feature>
<reference evidence="4" key="1">
    <citation type="journal article" date="2016" name="Nature">
        <title>The genome of the seagrass Zostera marina reveals angiosperm adaptation to the sea.</title>
        <authorList>
            <person name="Olsen J.L."/>
            <person name="Rouze P."/>
            <person name="Verhelst B."/>
            <person name="Lin Y.-C."/>
            <person name="Bayer T."/>
            <person name="Collen J."/>
            <person name="Dattolo E."/>
            <person name="De Paoli E."/>
            <person name="Dittami S."/>
            <person name="Maumus F."/>
            <person name="Michel G."/>
            <person name="Kersting A."/>
            <person name="Lauritano C."/>
            <person name="Lohaus R."/>
            <person name="Toepel M."/>
            <person name="Tonon T."/>
            <person name="Vanneste K."/>
            <person name="Amirebrahimi M."/>
            <person name="Brakel J."/>
            <person name="Bostroem C."/>
            <person name="Chovatia M."/>
            <person name="Grimwood J."/>
            <person name="Jenkins J.W."/>
            <person name="Jueterbock A."/>
            <person name="Mraz A."/>
            <person name="Stam W.T."/>
            <person name="Tice H."/>
            <person name="Bornberg-Bauer E."/>
            <person name="Green P.J."/>
            <person name="Pearson G.A."/>
            <person name="Procaccini G."/>
            <person name="Duarte C.M."/>
            <person name="Schmutz J."/>
            <person name="Reusch T.B.H."/>
            <person name="Van de Peer Y."/>
        </authorList>
    </citation>
    <scope>NUCLEOTIDE SEQUENCE [LARGE SCALE GENOMIC DNA]</scope>
    <source>
        <strain evidence="4">cv. Finnish</strain>
    </source>
</reference>
<feature type="region of interest" description="Disordered" evidence="1">
    <location>
        <begin position="806"/>
        <end position="876"/>
    </location>
</feature>
<feature type="compositionally biased region" description="Acidic residues" evidence="1">
    <location>
        <begin position="212"/>
        <end position="234"/>
    </location>
</feature>
<keyword evidence="4" id="KW-1185">Reference proteome</keyword>
<evidence type="ECO:0000256" key="2">
    <source>
        <dbReference type="SAM" id="Phobius"/>
    </source>
</evidence>
<evidence type="ECO:0000313" key="3">
    <source>
        <dbReference type="EMBL" id="KMZ62641.1"/>
    </source>
</evidence>
<evidence type="ECO:0000313" key="4">
    <source>
        <dbReference type="Proteomes" id="UP000036987"/>
    </source>
</evidence>
<feature type="compositionally biased region" description="Polar residues" evidence="1">
    <location>
        <begin position="806"/>
        <end position="829"/>
    </location>
</feature>